<keyword evidence="3" id="KW-1185">Reference proteome</keyword>
<proteinExistence type="predicted"/>
<feature type="region of interest" description="Disordered" evidence="1">
    <location>
        <begin position="1"/>
        <end position="84"/>
    </location>
</feature>
<dbReference type="AlphaFoldDB" id="A0A8H7A6M0"/>
<dbReference type="EMBL" id="JAACFV010000336">
    <property type="protein sequence ID" value="KAF7502112.1"/>
    <property type="molecule type" value="Genomic_DNA"/>
</dbReference>
<evidence type="ECO:0000256" key="1">
    <source>
        <dbReference type="SAM" id="MobiDB-lite"/>
    </source>
</evidence>
<gene>
    <name evidence="2" type="ORF">GJ744_007107</name>
</gene>
<sequence>MAREATEKGARETSSRASSVRSFFGGLDKRTDPPAPAYVPLDVEEDDDLNKDQDESDVENKAEPPFPPLPPSLSKKASRESINPLGFDLSVDELNKKI</sequence>
<evidence type="ECO:0000313" key="2">
    <source>
        <dbReference type="EMBL" id="KAF7502112.1"/>
    </source>
</evidence>
<reference evidence="2" key="1">
    <citation type="submission" date="2020-02" db="EMBL/GenBank/DDBJ databases">
        <authorList>
            <person name="Palmer J.M."/>
        </authorList>
    </citation>
    <scope>NUCLEOTIDE SEQUENCE</scope>
    <source>
        <strain evidence="2">EPUS1.4</strain>
        <tissue evidence="2">Thallus</tissue>
    </source>
</reference>
<feature type="compositionally biased region" description="Basic and acidic residues" evidence="1">
    <location>
        <begin position="1"/>
        <end position="14"/>
    </location>
</feature>
<protein>
    <submittedName>
        <fullName evidence="2">Uncharacterized protein</fullName>
    </submittedName>
</protein>
<comment type="caution">
    <text evidence="2">The sequence shown here is derived from an EMBL/GenBank/DDBJ whole genome shotgun (WGS) entry which is preliminary data.</text>
</comment>
<organism evidence="2 3">
    <name type="scientific">Endocarpon pusillum</name>
    <dbReference type="NCBI Taxonomy" id="364733"/>
    <lineage>
        <taxon>Eukaryota</taxon>
        <taxon>Fungi</taxon>
        <taxon>Dikarya</taxon>
        <taxon>Ascomycota</taxon>
        <taxon>Pezizomycotina</taxon>
        <taxon>Eurotiomycetes</taxon>
        <taxon>Chaetothyriomycetidae</taxon>
        <taxon>Verrucariales</taxon>
        <taxon>Verrucariaceae</taxon>
        <taxon>Endocarpon</taxon>
    </lineage>
</organism>
<evidence type="ECO:0000313" key="3">
    <source>
        <dbReference type="Proteomes" id="UP000606974"/>
    </source>
</evidence>
<accession>A0A8H7A6M0</accession>
<feature type="compositionally biased region" description="Basic and acidic residues" evidence="1">
    <location>
        <begin position="50"/>
        <end position="62"/>
    </location>
</feature>
<dbReference type="Proteomes" id="UP000606974">
    <property type="component" value="Unassembled WGS sequence"/>
</dbReference>
<name>A0A8H7A6M0_9EURO</name>